<dbReference type="GO" id="GO:1901135">
    <property type="term" value="P:carbohydrate derivative metabolic process"/>
    <property type="evidence" value="ECO:0007669"/>
    <property type="project" value="InterPro"/>
</dbReference>
<dbReference type="InterPro" id="IPR001347">
    <property type="entry name" value="SIS_dom"/>
</dbReference>
<dbReference type="PANTHER" id="PTHR30390">
    <property type="entry name" value="SEDOHEPTULOSE 7-PHOSPHATE ISOMERASE / DNAA INITIATOR-ASSOCIATING FACTOR FOR REPLICATION INITIATION"/>
    <property type="match status" value="1"/>
</dbReference>
<dbReference type="GO" id="GO:0097367">
    <property type="term" value="F:carbohydrate derivative binding"/>
    <property type="evidence" value="ECO:0007669"/>
    <property type="project" value="InterPro"/>
</dbReference>
<dbReference type="EMBL" id="LCEY01000005">
    <property type="protein sequence ID" value="KKS80888.1"/>
    <property type="molecule type" value="Genomic_DNA"/>
</dbReference>
<name>A0A0G1F240_9BACT</name>
<dbReference type="PROSITE" id="PS51464">
    <property type="entry name" value="SIS"/>
    <property type="match status" value="1"/>
</dbReference>
<evidence type="ECO:0000259" key="1">
    <source>
        <dbReference type="PROSITE" id="PS51464"/>
    </source>
</evidence>
<keyword evidence="2" id="KW-0413">Isomerase</keyword>
<dbReference type="SUPFAM" id="SSF53697">
    <property type="entry name" value="SIS domain"/>
    <property type="match status" value="1"/>
</dbReference>
<dbReference type="CDD" id="cd05006">
    <property type="entry name" value="SIS_GmhA"/>
    <property type="match status" value="1"/>
</dbReference>
<evidence type="ECO:0000313" key="3">
    <source>
        <dbReference type="Proteomes" id="UP000034611"/>
    </source>
</evidence>
<proteinExistence type="predicted"/>
<dbReference type="PANTHER" id="PTHR30390:SF8">
    <property type="entry name" value="SUGAR ISOMERASE (SIS)"/>
    <property type="match status" value="1"/>
</dbReference>
<dbReference type="Pfam" id="PF13580">
    <property type="entry name" value="SIS_2"/>
    <property type="match status" value="1"/>
</dbReference>
<dbReference type="InterPro" id="IPR035461">
    <property type="entry name" value="GmhA/DiaA"/>
</dbReference>
<evidence type="ECO:0000313" key="2">
    <source>
        <dbReference type="EMBL" id="KKS80888.1"/>
    </source>
</evidence>
<accession>A0A0G1F240</accession>
<gene>
    <name evidence="2" type="ORF">UV56_C0005G0008</name>
</gene>
<feature type="domain" description="SIS" evidence="1">
    <location>
        <begin position="19"/>
        <end position="150"/>
    </location>
</feature>
<dbReference type="Gene3D" id="3.40.50.10490">
    <property type="entry name" value="Glucose-6-phosphate isomerase like protein, domain 1"/>
    <property type="match status" value="1"/>
</dbReference>
<dbReference type="InterPro" id="IPR046348">
    <property type="entry name" value="SIS_dom_sf"/>
</dbReference>
<reference evidence="2 3" key="1">
    <citation type="journal article" date="2015" name="Nature">
        <title>rRNA introns, odd ribosomes, and small enigmatic genomes across a large radiation of phyla.</title>
        <authorList>
            <person name="Brown C.T."/>
            <person name="Hug L.A."/>
            <person name="Thomas B.C."/>
            <person name="Sharon I."/>
            <person name="Castelle C.J."/>
            <person name="Singh A."/>
            <person name="Wilkins M.J."/>
            <person name="Williams K.H."/>
            <person name="Banfield J.F."/>
        </authorList>
    </citation>
    <scope>NUCLEOTIDE SEQUENCE [LARGE SCALE GENOMIC DNA]</scope>
</reference>
<protein>
    <submittedName>
        <fullName evidence="2">Sugar isomerase (SIS)</fullName>
    </submittedName>
</protein>
<organism evidence="2 3">
    <name type="scientific">Candidatus Woesebacteria bacterium GW2011_GWC1_43_10b</name>
    <dbReference type="NCBI Taxonomy" id="1618585"/>
    <lineage>
        <taxon>Bacteria</taxon>
        <taxon>Candidatus Woeseibacteriota</taxon>
    </lineage>
</organism>
<sequence length="150" mass="16394">MIIFNYPAMNDIVPDLIGIVKAIKKADFVYIIGNGGSASTANHFANDLVKMCGIKAMSLCANEAVVMAYANDNGYENVFSDQLKVFLTKNDLLITISGSGTSKNIVKAVQVAKKIGAGVYTFPTMRDYKCSMLEIENKHLRLAHDIVKKL</sequence>
<dbReference type="GO" id="GO:0016853">
    <property type="term" value="F:isomerase activity"/>
    <property type="evidence" value="ECO:0007669"/>
    <property type="project" value="UniProtKB-KW"/>
</dbReference>
<comment type="caution">
    <text evidence="2">The sequence shown here is derived from an EMBL/GenBank/DDBJ whole genome shotgun (WGS) entry which is preliminary data.</text>
</comment>
<dbReference type="AlphaFoldDB" id="A0A0G1F240"/>
<dbReference type="InterPro" id="IPR050099">
    <property type="entry name" value="SIS_GmhA/DiaA_subfam"/>
</dbReference>
<dbReference type="Proteomes" id="UP000034611">
    <property type="component" value="Unassembled WGS sequence"/>
</dbReference>